<name>A0AAQ3T523_PASNO</name>
<proteinExistence type="predicted"/>
<dbReference type="PANTHER" id="PTHR34709">
    <property type="entry name" value="OS10G0396666 PROTEIN"/>
    <property type="match status" value="1"/>
</dbReference>
<keyword evidence="3" id="KW-1185">Reference proteome</keyword>
<dbReference type="InterPro" id="IPR001810">
    <property type="entry name" value="F-box_dom"/>
</dbReference>
<dbReference type="SUPFAM" id="SSF81383">
    <property type="entry name" value="F-box domain"/>
    <property type="match status" value="1"/>
</dbReference>
<protein>
    <recommendedName>
        <fullName evidence="1">F-box domain-containing protein</fullName>
    </recommendedName>
</protein>
<reference evidence="2 3" key="1">
    <citation type="submission" date="2024-02" db="EMBL/GenBank/DDBJ databases">
        <title>High-quality chromosome-scale genome assembly of Pensacola bahiagrass (Paspalum notatum Flugge var. saurae).</title>
        <authorList>
            <person name="Vega J.M."/>
            <person name="Podio M."/>
            <person name="Orjuela J."/>
            <person name="Siena L.A."/>
            <person name="Pessino S.C."/>
            <person name="Combes M.C."/>
            <person name="Mariac C."/>
            <person name="Albertini E."/>
            <person name="Pupilli F."/>
            <person name="Ortiz J.P.A."/>
            <person name="Leblanc O."/>
        </authorList>
    </citation>
    <scope>NUCLEOTIDE SEQUENCE [LARGE SCALE GENOMIC DNA]</scope>
    <source>
        <strain evidence="2">R1</strain>
        <tissue evidence="2">Leaf</tissue>
    </source>
</reference>
<sequence length="418" mass="46352">MGTEETDGGVDRISGLPDHLLHSILLRLPDTAAAARTGALSRRWRRVWAHLPELSFRDHGVGPRYLSPAHRRVDAALAAHAGATVTLLDIHLRYWSPAVDRAAPPAFLRFASRRVAGELRLSVRDRCFSADIDLTPCERSRTTAIALTFHGQLLRFQRPPPTGGGEFAALATLRIKKANVDTGQLGDAVSSSRCPRLKELFLKQVALRGGPGGDHVLSIRSGSLERLEIDVRAANFHARLHVDAPRLRTLVNPRVFSDADIVAPNLSEVCWYGPYHPTSHRLGEAGRRRHLQRLEIATDSPAVMLMQHYDTVHELQLTVKIWKGDQKYKQYLEAIDKLSKCEVLVVRFAVIEHAVKPALRHLLMKCSGVKKIVVCCLASHKVPCESKSCQCKCTGSKLRSNKTGNIALDLLEQPHGMQ</sequence>
<dbReference type="Proteomes" id="UP001341281">
    <property type="component" value="Chromosome 03"/>
</dbReference>
<evidence type="ECO:0000313" key="2">
    <source>
        <dbReference type="EMBL" id="WVZ66292.1"/>
    </source>
</evidence>
<dbReference type="InterPro" id="IPR055312">
    <property type="entry name" value="FBL15-like"/>
</dbReference>
<dbReference type="Pfam" id="PF00646">
    <property type="entry name" value="F-box"/>
    <property type="match status" value="1"/>
</dbReference>
<evidence type="ECO:0000313" key="3">
    <source>
        <dbReference type="Proteomes" id="UP001341281"/>
    </source>
</evidence>
<organism evidence="2 3">
    <name type="scientific">Paspalum notatum var. saurae</name>
    <dbReference type="NCBI Taxonomy" id="547442"/>
    <lineage>
        <taxon>Eukaryota</taxon>
        <taxon>Viridiplantae</taxon>
        <taxon>Streptophyta</taxon>
        <taxon>Embryophyta</taxon>
        <taxon>Tracheophyta</taxon>
        <taxon>Spermatophyta</taxon>
        <taxon>Magnoliopsida</taxon>
        <taxon>Liliopsida</taxon>
        <taxon>Poales</taxon>
        <taxon>Poaceae</taxon>
        <taxon>PACMAD clade</taxon>
        <taxon>Panicoideae</taxon>
        <taxon>Andropogonodae</taxon>
        <taxon>Paspaleae</taxon>
        <taxon>Paspalinae</taxon>
        <taxon>Paspalum</taxon>
    </lineage>
</organism>
<evidence type="ECO:0000259" key="1">
    <source>
        <dbReference type="Pfam" id="PF00646"/>
    </source>
</evidence>
<feature type="domain" description="F-box" evidence="1">
    <location>
        <begin position="13"/>
        <end position="52"/>
    </location>
</feature>
<dbReference type="InterPro" id="IPR036047">
    <property type="entry name" value="F-box-like_dom_sf"/>
</dbReference>
<accession>A0AAQ3T523</accession>
<dbReference type="AlphaFoldDB" id="A0AAQ3T523"/>
<dbReference type="PANTHER" id="PTHR34709:SF72">
    <property type="entry name" value="OS07G0130000 PROTEIN"/>
    <property type="match status" value="1"/>
</dbReference>
<gene>
    <name evidence="2" type="ORF">U9M48_015535</name>
</gene>
<dbReference type="EMBL" id="CP144747">
    <property type="protein sequence ID" value="WVZ66292.1"/>
    <property type="molecule type" value="Genomic_DNA"/>
</dbReference>